<keyword evidence="3" id="KW-1185">Reference proteome</keyword>
<dbReference type="Proteomes" id="UP001174909">
    <property type="component" value="Unassembled WGS sequence"/>
</dbReference>
<reference evidence="2" key="1">
    <citation type="submission" date="2023-03" db="EMBL/GenBank/DDBJ databases">
        <authorList>
            <person name="Steffen K."/>
            <person name="Cardenas P."/>
        </authorList>
    </citation>
    <scope>NUCLEOTIDE SEQUENCE</scope>
</reference>
<sequence>MVLKGEDWLAQTVEATLEPDLPICDTHHHFWVARPEPAAYQRYLLPDLTADVSSGHNVRSTVFIEVRCEYRQSGPEEMRPVGEIEYIETIATESATGSHGTTKAAAAHHRARGPETWRCGASGAGGDARRQPGPLQGRPALDGMGHQP</sequence>
<gene>
    <name evidence="2" type="ORF">GBAR_LOCUS2712</name>
</gene>
<evidence type="ECO:0000256" key="1">
    <source>
        <dbReference type="SAM" id="MobiDB-lite"/>
    </source>
</evidence>
<feature type="region of interest" description="Disordered" evidence="1">
    <location>
        <begin position="93"/>
        <end position="148"/>
    </location>
</feature>
<accession>A0AA35R0L9</accession>
<organism evidence="2 3">
    <name type="scientific">Geodia barretti</name>
    <name type="common">Barrett's horny sponge</name>
    <dbReference type="NCBI Taxonomy" id="519541"/>
    <lineage>
        <taxon>Eukaryota</taxon>
        <taxon>Metazoa</taxon>
        <taxon>Porifera</taxon>
        <taxon>Demospongiae</taxon>
        <taxon>Heteroscleromorpha</taxon>
        <taxon>Tetractinellida</taxon>
        <taxon>Astrophorina</taxon>
        <taxon>Geodiidae</taxon>
        <taxon>Geodia</taxon>
    </lineage>
</organism>
<comment type="caution">
    <text evidence="2">The sequence shown here is derived from an EMBL/GenBank/DDBJ whole genome shotgun (WGS) entry which is preliminary data.</text>
</comment>
<dbReference type="AlphaFoldDB" id="A0AA35R0L9"/>
<evidence type="ECO:0000313" key="2">
    <source>
        <dbReference type="EMBL" id="CAI7999454.1"/>
    </source>
</evidence>
<protein>
    <submittedName>
        <fullName evidence="2">Uncharacterized protein</fullName>
    </submittedName>
</protein>
<feature type="compositionally biased region" description="Low complexity" evidence="1">
    <location>
        <begin position="94"/>
        <end position="105"/>
    </location>
</feature>
<dbReference type="Gene3D" id="3.20.20.140">
    <property type="entry name" value="Metal-dependent hydrolases"/>
    <property type="match status" value="1"/>
</dbReference>
<dbReference type="EMBL" id="CASHTH010000378">
    <property type="protein sequence ID" value="CAI7999454.1"/>
    <property type="molecule type" value="Genomic_DNA"/>
</dbReference>
<evidence type="ECO:0000313" key="3">
    <source>
        <dbReference type="Proteomes" id="UP001174909"/>
    </source>
</evidence>
<name>A0AA35R0L9_GEOBA</name>
<proteinExistence type="predicted"/>